<accession>A0ABT2MWU0</accession>
<evidence type="ECO:0000259" key="3">
    <source>
        <dbReference type="Pfam" id="PF18157"/>
    </source>
</evidence>
<feature type="domain" description="pPIWI-RE module N-terminal" evidence="2">
    <location>
        <begin position="18"/>
        <end position="421"/>
    </location>
</feature>
<proteinExistence type="predicted"/>
<keyword evidence="5" id="KW-1185">Reference proteome</keyword>
<organism evidence="4 5">
    <name type="scientific">Laspinema palackyanum D2a</name>
    <dbReference type="NCBI Taxonomy" id="2953684"/>
    <lineage>
        <taxon>Bacteria</taxon>
        <taxon>Bacillati</taxon>
        <taxon>Cyanobacteriota</taxon>
        <taxon>Cyanophyceae</taxon>
        <taxon>Oscillatoriophycideae</taxon>
        <taxon>Oscillatoriales</taxon>
        <taxon>Laspinemataceae</taxon>
        <taxon>Laspinema</taxon>
        <taxon>Laspinema palackyanum</taxon>
    </lineage>
</organism>
<dbReference type="InterPro" id="IPR024996">
    <property type="entry name" value="RNaseH_pPIWI_RE"/>
</dbReference>
<evidence type="ECO:0000259" key="2">
    <source>
        <dbReference type="Pfam" id="PF13111"/>
    </source>
</evidence>
<name>A0ABT2MWU0_9CYAN</name>
<dbReference type="RefSeq" id="WP_368007961.1">
    <property type="nucleotide sequence ID" value="NZ_JAMXFF010000031.1"/>
</dbReference>
<dbReference type="Pfam" id="PF13111">
    <property type="entry name" value="pPIWI_RE_X"/>
    <property type="match status" value="1"/>
</dbReference>
<evidence type="ECO:0000313" key="4">
    <source>
        <dbReference type="EMBL" id="MCT7968445.1"/>
    </source>
</evidence>
<gene>
    <name evidence="4" type="ORF">NG799_19225</name>
</gene>
<evidence type="ECO:0000313" key="5">
    <source>
        <dbReference type="Proteomes" id="UP001525890"/>
    </source>
</evidence>
<feature type="domain" description="pPIWI-RE RNaseH" evidence="1">
    <location>
        <begin position="698"/>
        <end position="852"/>
    </location>
</feature>
<dbReference type="InterPro" id="IPR025085">
    <property type="entry name" value="pPIWI_RE_X"/>
</dbReference>
<evidence type="ECO:0000259" key="1">
    <source>
        <dbReference type="Pfam" id="PF13032"/>
    </source>
</evidence>
<sequence>MLYASPGNPQSLKIIPLAFTVPDCLKPVIVEGFTLAWTKKAAGILAEIHKATGCSGNATHKNLPYASLRGLLEVGLNDLACTQMNLGLSSFDLNGKAGQDPRPFAYLNGGNSEAIRKALRPLLNEWLTGYLNPFAEREEVAPEVLERLEGLHETGELLKIDPLPSQVIPWKWSEKTGTAESRAPYDYRALVDYVARAIAGNEIFQGLGPMKRVISARGSFTTGMAELMTKPIALSQKAGEFSLVVKLEIVTYPSLHQPLLKIEVTKRRWFTNLKPPRFNFGNINGFVFSEDYGDRAFSYKVLCQSQKQDKEKSWQWKIDKDFEVLRRKLHLSLKTTEGQNINPEQIALGKASTDSCKIMLTFRNGLQEGQHGIKVGVPEIDKLEAFEAISDLLKPLGFEPFQSYSEIKWKPKTGHSAPDNSASRMINLPTLLSAVLEHLQKGGDGDFTSSYIEKLDDTELNRLLKKYFSLNLSDIMGERKSLKFKGKTKKQFQELTKMIEANQKIVGKLYPHQRPSLIIFYEDELQREMKLLEAIVQVLWNGAIEVMPNRLPANTHGPRILLPGANLKAQERSHERIKAWEPIVQQLALRKQRTFCLVLARKFYPDRNKKGKSSPDDRVNKPSTHQALADLAGSCVQFILPIKTNKNQENLKLDNFFHRGQSALKDLLYAHSGWVDNVKQKVDHWLEATPIAQRPKEIIGITIVRKQKGRTRGSIESTFLPIAVRLKVETGECELCCAYEKGSYLEKTPWRKFPDAITFISKISPVKLGTKKEVRPNRFMEFVKEIISTSVEEGNQPLVMIDSSNCVQLWPWLGDRQLDAHHINFKTHSGSPIYEHMEQEWQGVRLIRLGASQFCKRGKVC</sequence>
<dbReference type="Pfam" id="PF13032">
    <property type="entry name" value="RNaseH_pPIWI_RE"/>
    <property type="match status" value="1"/>
</dbReference>
<dbReference type="InterPro" id="IPR040496">
    <property type="entry name" value="MID_pPIWI_RE"/>
</dbReference>
<dbReference type="Proteomes" id="UP001525890">
    <property type="component" value="Unassembled WGS sequence"/>
</dbReference>
<comment type="caution">
    <text evidence="4">The sequence shown here is derived from an EMBL/GenBank/DDBJ whole genome shotgun (WGS) entry which is preliminary data.</text>
</comment>
<feature type="domain" description="Prokaryotic pPIWI-RE MID" evidence="3">
    <location>
        <begin position="521"/>
        <end position="677"/>
    </location>
</feature>
<dbReference type="EMBL" id="JAMXFF010000031">
    <property type="protein sequence ID" value="MCT7968445.1"/>
    <property type="molecule type" value="Genomic_DNA"/>
</dbReference>
<reference evidence="4 5" key="1">
    <citation type="journal article" date="2022" name="Front. Microbiol.">
        <title>High genomic differentiation and limited gene flow indicate recent cryptic speciation within the genus Laspinema (cyanobacteria).</title>
        <authorList>
            <person name="Stanojkovic A."/>
            <person name="Skoupy S."/>
            <person name="Skaloud P."/>
            <person name="Dvorak P."/>
        </authorList>
    </citation>
    <scope>NUCLEOTIDE SEQUENCE [LARGE SCALE GENOMIC DNA]</scope>
    <source>
        <strain evidence="4 5">D2a</strain>
    </source>
</reference>
<protein>
    <submittedName>
        <fullName evidence="4">DUF3962 domain-containing protein</fullName>
    </submittedName>
</protein>
<dbReference type="Pfam" id="PF18157">
    <property type="entry name" value="MID_pPIWI_RE"/>
    <property type="match status" value="1"/>
</dbReference>